<keyword evidence="1" id="KW-0472">Membrane</keyword>
<feature type="transmembrane region" description="Helical" evidence="1">
    <location>
        <begin position="33"/>
        <end position="53"/>
    </location>
</feature>
<proteinExistence type="predicted"/>
<name>A0ABW8RC59_9BACI</name>
<keyword evidence="3" id="KW-1185">Reference proteome</keyword>
<evidence type="ECO:0000313" key="2">
    <source>
        <dbReference type="EMBL" id="MFK9091055.1"/>
    </source>
</evidence>
<dbReference type="RefSeq" id="WP_406579733.1">
    <property type="nucleotide sequence ID" value="NZ_JBJHQH010000003.1"/>
</dbReference>
<evidence type="ECO:0000313" key="3">
    <source>
        <dbReference type="Proteomes" id="UP001623041"/>
    </source>
</evidence>
<sequence>MKLDDKRKKIQLKYRQEIKQQGKSKKNSRYEMVMIAVVLILIVLLVTFFADIFEPELIRIEG</sequence>
<gene>
    <name evidence="2" type="ORF">ACJEBI_06145</name>
</gene>
<accession>A0ABW8RC59</accession>
<evidence type="ECO:0000256" key="1">
    <source>
        <dbReference type="SAM" id="Phobius"/>
    </source>
</evidence>
<comment type="caution">
    <text evidence="2">The sequence shown here is derived from an EMBL/GenBank/DDBJ whole genome shotgun (WGS) entry which is preliminary data.</text>
</comment>
<protein>
    <submittedName>
        <fullName evidence="2">Uncharacterized protein</fullName>
    </submittedName>
</protein>
<organism evidence="2 3">
    <name type="scientific">Bacillus salipaludis</name>
    <dbReference type="NCBI Taxonomy" id="2547811"/>
    <lineage>
        <taxon>Bacteria</taxon>
        <taxon>Bacillati</taxon>
        <taxon>Bacillota</taxon>
        <taxon>Bacilli</taxon>
        <taxon>Bacillales</taxon>
        <taxon>Bacillaceae</taxon>
        <taxon>Bacillus</taxon>
    </lineage>
</organism>
<reference evidence="2 3" key="1">
    <citation type="submission" date="2024-11" db="EMBL/GenBank/DDBJ databases">
        <authorList>
            <person name="Lucas J.A."/>
        </authorList>
    </citation>
    <scope>NUCLEOTIDE SEQUENCE [LARGE SCALE GENOMIC DNA]</scope>
    <source>
        <strain evidence="2 3">Z 5.4</strain>
    </source>
</reference>
<dbReference type="Proteomes" id="UP001623041">
    <property type="component" value="Unassembled WGS sequence"/>
</dbReference>
<dbReference type="EMBL" id="JBJHQH010000003">
    <property type="protein sequence ID" value="MFK9091055.1"/>
    <property type="molecule type" value="Genomic_DNA"/>
</dbReference>
<keyword evidence="1" id="KW-1133">Transmembrane helix</keyword>
<keyword evidence="1" id="KW-0812">Transmembrane</keyword>